<dbReference type="InterPro" id="IPR006860">
    <property type="entry name" value="FecR"/>
</dbReference>
<accession>A0ABY6IXS8</accession>
<dbReference type="Gene3D" id="2.60.120.1440">
    <property type="match status" value="1"/>
</dbReference>
<feature type="domain" description="FecR protein" evidence="2">
    <location>
        <begin position="128"/>
        <end position="212"/>
    </location>
</feature>
<evidence type="ECO:0000256" key="1">
    <source>
        <dbReference type="SAM" id="Phobius"/>
    </source>
</evidence>
<keyword evidence="1" id="KW-1133">Transmembrane helix</keyword>
<keyword evidence="5" id="KW-1185">Reference proteome</keyword>
<reference evidence="4" key="1">
    <citation type="submission" date="2022-10" db="EMBL/GenBank/DDBJ databases">
        <title>Chitinophaga sp. nov., isolated from soil.</title>
        <authorList>
            <person name="Jeon C.O."/>
        </authorList>
    </citation>
    <scope>NUCLEOTIDE SEQUENCE</scope>
    <source>
        <strain evidence="4">R8</strain>
    </source>
</reference>
<feature type="domain" description="Protein FecR C-terminal" evidence="3">
    <location>
        <begin position="254"/>
        <end position="320"/>
    </location>
</feature>
<dbReference type="PANTHER" id="PTHR30273:SF2">
    <property type="entry name" value="PROTEIN FECR"/>
    <property type="match status" value="1"/>
</dbReference>
<keyword evidence="1" id="KW-0812">Transmembrane</keyword>
<proteinExistence type="predicted"/>
<keyword evidence="1" id="KW-0472">Membrane</keyword>
<dbReference type="InterPro" id="IPR032508">
    <property type="entry name" value="FecR_C"/>
</dbReference>
<evidence type="ECO:0000313" key="5">
    <source>
        <dbReference type="Proteomes" id="UP001162741"/>
    </source>
</evidence>
<dbReference type="Gene3D" id="3.55.50.30">
    <property type="match status" value="1"/>
</dbReference>
<dbReference type="InterPro" id="IPR012373">
    <property type="entry name" value="Ferrdict_sens_TM"/>
</dbReference>
<evidence type="ECO:0000259" key="3">
    <source>
        <dbReference type="Pfam" id="PF16344"/>
    </source>
</evidence>
<organism evidence="4 5">
    <name type="scientific">Chitinophaga horti</name>
    <dbReference type="NCBI Taxonomy" id="2920382"/>
    <lineage>
        <taxon>Bacteria</taxon>
        <taxon>Pseudomonadati</taxon>
        <taxon>Bacteroidota</taxon>
        <taxon>Chitinophagia</taxon>
        <taxon>Chitinophagales</taxon>
        <taxon>Chitinophagaceae</taxon>
        <taxon>Chitinophaga</taxon>
    </lineage>
</organism>
<dbReference type="PANTHER" id="PTHR30273">
    <property type="entry name" value="PERIPLASMIC SIGNAL SENSOR AND SIGMA FACTOR ACTIVATOR FECR-RELATED"/>
    <property type="match status" value="1"/>
</dbReference>
<sequence>MNELHPDEALYTLLCKYLLNEADGLERQWVDTWRADNAANEAVLEGVRKMLEAPAPVQTVVNTEASWQRLLNTIQPEGAKVVAMPGRKQRRWLPAAAVILAIVAAGVGVWNLTSGPGEKTLVFNGVQEQVLPDGSKVRLDSASELRVAQDFGKKERRVYLKGKAFFDITADEQHPFEVQMNEDMMVRVLGTQFSIDFRENRPLDIHVTSGKIMVMNNKEQRSLVMTPGMLLRQPEPNRKPYIVDHVVDVEKLELSFEDAPLSDVIETVEAIYNVKFEVKDTGLLKTPITTNFNNRPIAEVVETLAYMNGISITQKAPGIYIVE</sequence>
<name>A0ABY6IXS8_9BACT</name>
<evidence type="ECO:0000259" key="2">
    <source>
        <dbReference type="Pfam" id="PF04773"/>
    </source>
</evidence>
<gene>
    <name evidence="4" type="ORF">MKQ68_18360</name>
</gene>
<feature type="transmembrane region" description="Helical" evidence="1">
    <location>
        <begin position="92"/>
        <end position="112"/>
    </location>
</feature>
<dbReference type="Proteomes" id="UP001162741">
    <property type="component" value="Chromosome"/>
</dbReference>
<dbReference type="PIRSF" id="PIRSF018266">
    <property type="entry name" value="FecR"/>
    <property type="match status" value="1"/>
</dbReference>
<dbReference type="RefSeq" id="WP_264280386.1">
    <property type="nucleotide sequence ID" value="NZ_CP107006.1"/>
</dbReference>
<evidence type="ECO:0000313" key="4">
    <source>
        <dbReference type="EMBL" id="UYQ92053.1"/>
    </source>
</evidence>
<protein>
    <submittedName>
        <fullName evidence="4">FecR domain-containing protein</fullName>
    </submittedName>
</protein>
<dbReference type="Pfam" id="PF04773">
    <property type="entry name" value="FecR"/>
    <property type="match status" value="1"/>
</dbReference>
<dbReference type="Pfam" id="PF16344">
    <property type="entry name" value="FecR_C"/>
    <property type="match status" value="1"/>
</dbReference>
<dbReference type="EMBL" id="CP107006">
    <property type="protein sequence ID" value="UYQ92053.1"/>
    <property type="molecule type" value="Genomic_DNA"/>
</dbReference>